<dbReference type="Pfam" id="PF07228">
    <property type="entry name" value="SpoIIE"/>
    <property type="match status" value="1"/>
</dbReference>
<dbReference type="InterPro" id="IPR011006">
    <property type="entry name" value="CheY-like_superfamily"/>
</dbReference>
<organism evidence="4">
    <name type="scientific">Desulfomonile tiedjei</name>
    <dbReference type="NCBI Taxonomy" id="2358"/>
    <lineage>
        <taxon>Bacteria</taxon>
        <taxon>Pseudomonadati</taxon>
        <taxon>Thermodesulfobacteriota</taxon>
        <taxon>Desulfomonilia</taxon>
        <taxon>Desulfomonilales</taxon>
        <taxon>Desulfomonilaceae</taxon>
        <taxon>Desulfomonile</taxon>
    </lineage>
</organism>
<dbReference type="SUPFAM" id="SSF52172">
    <property type="entry name" value="CheY-like"/>
    <property type="match status" value="1"/>
</dbReference>
<reference evidence="4" key="1">
    <citation type="journal article" date="2020" name="mSystems">
        <title>Genome- and Community-Level Interaction Insights into Carbon Utilization and Element Cycling Functions of Hydrothermarchaeota in Hydrothermal Sediment.</title>
        <authorList>
            <person name="Zhou Z."/>
            <person name="Liu Y."/>
            <person name="Xu W."/>
            <person name="Pan J."/>
            <person name="Luo Z.H."/>
            <person name="Li M."/>
        </authorList>
    </citation>
    <scope>NUCLEOTIDE SEQUENCE [LARGE SCALE GENOMIC DNA]</scope>
    <source>
        <strain evidence="4">SpSt-769</strain>
    </source>
</reference>
<dbReference type="AlphaFoldDB" id="A0A7C4ET82"/>
<dbReference type="SUPFAM" id="SSF81606">
    <property type="entry name" value="PP2C-like"/>
    <property type="match status" value="1"/>
</dbReference>
<keyword evidence="2" id="KW-0597">Phosphoprotein</keyword>
<dbReference type="PROSITE" id="PS50110">
    <property type="entry name" value="RESPONSE_REGULATORY"/>
    <property type="match status" value="1"/>
</dbReference>
<dbReference type="InterPro" id="IPR052016">
    <property type="entry name" value="Bact_Sigma-Reg"/>
</dbReference>
<feature type="domain" description="Response regulatory" evidence="3">
    <location>
        <begin position="5"/>
        <end position="120"/>
    </location>
</feature>
<comment type="caution">
    <text evidence="4">The sequence shown here is derived from an EMBL/GenBank/DDBJ whole genome shotgun (WGS) entry which is preliminary data.</text>
</comment>
<dbReference type="InterPro" id="IPR036457">
    <property type="entry name" value="PPM-type-like_dom_sf"/>
</dbReference>
<dbReference type="Gene3D" id="3.60.40.10">
    <property type="entry name" value="PPM-type phosphatase domain"/>
    <property type="match status" value="1"/>
</dbReference>
<proteinExistence type="predicted"/>
<dbReference type="Gene3D" id="3.40.50.2300">
    <property type="match status" value="1"/>
</dbReference>
<feature type="modified residue" description="4-aspartylphosphate" evidence="2">
    <location>
        <position position="53"/>
    </location>
</feature>
<evidence type="ECO:0000256" key="2">
    <source>
        <dbReference type="PROSITE-ProRule" id="PRU00169"/>
    </source>
</evidence>
<gene>
    <name evidence="4" type="ORF">ENV54_04745</name>
</gene>
<dbReference type="SMART" id="SM00331">
    <property type="entry name" value="PP2C_SIG"/>
    <property type="match status" value="1"/>
</dbReference>
<dbReference type="GO" id="GO:0016791">
    <property type="term" value="F:phosphatase activity"/>
    <property type="evidence" value="ECO:0007669"/>
    <property type="project" value="TreeGrafter"/>
</dbReference>
<dbReference type="GO" id="GO:0000160">
    <property type="term" value="P:phosphorelay signal transduction system"/>
    <property type="evidence" value="ECO:0007669"/>
    <property type="project" value="InterPro"/>
</dbReference>
<evidence type="ECO:0000259" key="3">
    <source>
        <dbReference type="PROSITE" id="PS50110"/>
    </source>
</evidence>
<dbReference type="PANTHER" id="PTHR43156">
    <property type="entry name" value="STAGE II SPORULATION PROTEIN E-RELATED"/>
    <property type="match status" value="1"/>
</dbReference>
<keyword evidence="1" id="KW-0378">Hydrolase</keyword>
<name>A0A7C4ET82_9BACT</name>
<dbReference type="PANTHER" id="PTHR43156:SF2">
    <property type="entry name" value="STAGE II SPORULATION PROTEIN E"/>
    <property type="match status" value="1"/>
</dbReference>
<dbReference type="EMBL" id="DTGT01000149">
    <property type="protein sequence ID" value="HGH60590.1"/>
    <property type="molecule type" value="Genomic_DNA"/>
</dbReference>
<dbReference type="InterPro" id="IPR001789">
    <property type="entry name" value="Sig_transdc_resp-reg_receiver"/>
</dbReference>
<protein>
    <submittedName>
        <fullName evidence="4">Fused response regulator/phosphatase</fullName>
    </submittedName>
</protein>
<sequence length="378" mass="42282">MSNSRILVVEDHPASLRMLSKMLARQYNVIPASSGDEAISRAKQENPDLVLLDIEMPGLDGFQTFDILKKEVLPPAVPVIFLTAREDSQSREKGLEAGAVDYITKPYDSQELAIKVKNHLALYEARKEIEKRNRIMAREMEMASQLQNSLLPHEFPRCDRVDFYVVYQPVSEAGGDFYDAVELPDGYLGFAQVDVSGHGVSAAMIGAMFKMAFQSFARSTLSPARLMAELNDSLVRILPDADFLTVFYGVLHKSGLELVFTNAGHPRPLVYRRQNKGLEELEVGGPLLGAFPGMYYEEGTVLLKSGDRILVFTDGVTEASKSSDNNAFYGEERLREVFVQSCEIEPEKALPYIMKDLEQFREDTTFDDDVTMILAAVK</sequence>
<dbReference type="SMART" id="SM00448">
    <property type="entry name" value="REC"/>
    <property type="match status" value="1"/>
</dbReference>
<dbReference type="Pfam" id="PF00072">
    <property type="entry name" value="Response_reg"/>
    <property type="match status" value="1"/>
</dbReference>
<accession>A0A7C4ET82</accession>
<evidence type="ECO:0000313" key="4">
    <source>
        <dbReference type="EMBL" id="HGH60590.1"/>
    </source>
</evidence>
<dbReference type="InterPro" id="IPR001932">
    <property type="entry name" value="PPM-type_phosphatase-like_dom"/>
</dbReference>
<evidence type="ECO:0000256" key="1">
    <source>
        <dbReference type="ARBA" id="ARBA00022801"/>
    </source>
</evidence>